<dbReference type="Proteomes" id="UP000296201">
    <property type="component" value="Chromosome"/>
</dbReference>
<gene>
    <name evidence="2" type="ORF">GHNINEIG_01079</name>
</gene>
<accession>A0A4P7NZB8</accession>
<reference evidence="2 3" key="1">
    <citation type="submission" date="2018-08" db="EMBL/GenBank/DDBJ databases">
        <title>Horizontal acquisition of hydrogen conversion ability and other habitat adaptations in Hydrogenovibrio crunogenus strains.</title>
        <authorList>
            <person name="Gonnella G."/>
            <person name="Adam N."/>
            <person name="Perner M."/>
        </authorList>
    </citation>
    <scope>NUCLEOTIDE SEQUENCE [LARGE SCALE GENOMIC DNA]</scope>
    <source>
        <strain evidence="2 3">SP-41</strain>
    </source>
</reference>
<proteinExistence type="predicted"/>
<feature type="chain" id="PRO_5020830310" evidence="1">
    <location>
        <begin position="26"/>
        <end position="296"/>
    </location>
</feature>
<dbReference type="SUPFAM" id="SSF63825">
    <property type="entry name" value="YWTD domain"/>
    <property type="match status" value="1"/>
</dbReference>
<evidence type="ECO:0000313" key="3">
    <source>
        <dbReference type="Proteomes" id="UP000296201"/>
    </source>
</evidence>
<dbReference type="Gene3D" id="2.120.10.30">
    <property type="entry name" value="TolB, C-terminal domain"/>
    <property type="match status" value="1"/>
</dbReference>
<protein>
    <submittedName>
        <fullName evidence="2">Periplasmic ATP/GTP-binding protein</fullName>
    </submittedName>
</protein>
<dbReference type="AlphaFoldDB" id="A0A4P7NZB8"/>
<feature type="signal peptide" evidence="1">
    <location>
        <begin position="1"/>
        <end position="25"/>
    </location>
</feature>
<organism evidence="2 3">
    <name type="scientific">Hydrogenovibrio crunogenus</name>
    <dbReference type="NCBI Taxonomy" id="39765"/>
    <lineage>
        <taxon>Bacteria</taxon>
        <taxon>Pseudomonadati</taxon>
        <taxon>Pseudomonadota</taxon>
        <taxon>Gammaproteobacteria</taxon>
        <taxon>Thiotrichales</taxon>
        <taxon>Piscirickettsiaceae</taxon>
        <taxon>Hydrogenovibrio</taxon>
    </lineage>
</organism>
<evidence type="ECO:0000313" key="2">
    <source>
        <dbReference type="EMBL" id="QBZ83038.1"/>
    </source>
</evidence>
<sequence precursor="true">MKPIQSFKSSLLVLLAAFWSVTAMANQESARIMVSDVGFATPESVEYDAAEDVYLVSNINGSPFEADDNGFISKLSPEGKVIDLKWIDGASDNVQLHAPKGMTIIGNKLFVADITQIRVFELPSGKQLPSINVQGSSFLNGITAGNGDYVYVSDTGMKPGFKSSGTDAIYKVWENGKVETILKDPNMGRPNGILNDNGDIYVVFFSTAKMIKMDEKGHITEMPKPFGARLDGLVKLPDGSLAMSSWESSSIDVYKNGEYETIAEFLNSPADMGVDTKRNRLLIPLFNEDKVLILPL</sequence>
<keyword evidence="1" id="KW-0732">Signal</keyword>
<dbReference type="InterPro" id="IPR011042">
    <property type="entry name" value="6-blade_b-propeller_TolB-like"/>
</dbReference>
<keyword evidence="3" id="KW-1185">Reference proteome</keyword>
<dbReference type="EMBL" id="CP032096">
    <property type="protein sequence ID" value="QBZ83038.1"/>
    <property type="molecule type" value="Genomic_DNA"/>
</dbReference>
<evidence type="ECO:0000256" key="1">
    <source>
        <dbReference type="SAM" id="SignalP"/>
    </source>
</evidence>
<name>A0A4P7NZB8_9GAMM</name>